<evidence type="ECO:0000256" key="4">
    <source>
        <dbReference type="SAM" id="MobiDB-lite"/>
    </source>
</evidence>
<proteinExistence type="predicted"/>
<feature type="repeat" description="WD" evidence="3">
    <location>
        <begin position="315"/>
        <end position="356"/>
    </location>
</feature>
<accession>A0A4Z1KZB0</accession>
<keyword evidence="7" id="KW-1185">Reference proteome</keyword>
<feature type="compositionally biased region" description="Basic and acidic residues" evidence="4">
    <location>
        <begin position="104"/>
        <end position="122"/>
    </location>
</feature>
<evidence type="ECO:0000256" key="1">
    <source>
        <dbReference type="ARBA" id="ARBA00022574"/>
    </source>
</evidence>
<dbReference type="InterPro" id="IPR001680">
    <property type="entry name" value="WD40_rpt"/>
</dbReference>
<sequence>MLYKVINVTRARKLEIISDFDETATNPFNMTERHQTKRRRYDSEVSTPGYSSPDELVEDKAIRPSTSTRRDSTRRQSRPYSSDGSADELDHAHSRHRTSRSPRSRRDSNQSRSRSTSEDSHRSAQSSSTPSHKPLKLNYKCKFILRGHRKGVAQVRYSPNGRWIASCSADGTIKIWDAGTGKHLRTMEGHLAGVSTIAWSPDSNTIASGSDDKVIRLWDRATGKPYPTPLLGHHNYVYSVAFSPKGNVIASGSYDEAVFLWDLRARRQMRSLPAHSDPVGAVDFIRDGTLVCSCSTDGLIRVWDTATGQCLRTLVHEDNAPVTTVRFSPNGRYILAHTLDSCIRLWDYVAGTCKKTYQGHVNNKYSLGGSFGFSGNQGFISSGSEDGDIHFWDVSTKELIQKVHGHEGVVCWVDTAPGPNGAIVSAGLDGTVRIWVDVGDEDGSPRMDNLHLESQVTNHVKQENGEDEDMGGYKDEERDDRDEERRRRYSNDTPRDDMSVDRERSRDRDMDGERERGTSELRSPEKMEED</sequence>
<dbReference type="Proteomes" id="UP000297280">
    <property type="component" value="Unassembled WGS sequence"/>
</dbReference>
<evidence type="ECO:0000256" key="3">
    <source>
        <dbReference type="PROSITE-ProRule" id="PRU00221"/>
    </source>
</evidence>
<feature type="compositionally biased region" description="Basic and acidic residues" evidence="4">
    <location>
        <begin position="58"/>
        <end position="74"/>
    </location>
</feature>
<feature type="region of interest" description="Disordered" evidence="4">
    <location>
        <begin position="28"/>
        <end position="134"/>
    </location>
</feature>
<feature type="repeat" description="WD" evidence="3">
    <location>
        <begin position="403"/>
        <end position="435"/>
    </location>
</feature>
<feature type="compositionally biased region" description="Basic residues" evidence="4">
    <location>
        <begin position="93"/>
        <end position="103"/>
    </location>
</feature>
<feature type="repeat" description="WD" evidence="3">
    <location>
        <begin position="230"/>
        <end position="271"/>
    </location>
</feature>
<keyword evidence="2" id="KW-0677">Repeat</keyword>
<dbReference type="InterPro" id="IPR020472">
    <property type="entry name" value="WD40_PAC1"/>
</dbReference>
<evidence type="ECO:0000313" key="7">
    <source>
        <dbReference type="Proteomes" id="UP000297280"/>
    </source>
</evidence>
<dbReference type="InterPro" id="IPR015943">
    <property type="entry name" value="WD40/YVTN_repeat-like_dom_sf"/>
</dbReference>
<feature type="repeat" description="WD" evidence="3">
    <location>
        <begin position="187"/>
        <end position="228"/>
    </location>
</feature>
<feature type="repeat" description="WD" evidence="3">
    <location>
        <begin position="145"/>
        <end position="186"/>
    </location>
</feature>
<evidence type="ECO:0000256" key="2">
    <source>
        <dbReference type="ARBA" id="ARBA00022737"/>
    </source>
</evidence>
<dbReference type="STRING" id="87229.A0A4Z1KZB0"/>
<dbReference type="SMART" id="SM00320">
    <property type="entry name" value="WD40"/>
    <property type="match status" value="7"/>
</dbReference>
<dbReference type="PANTHER" id="PTHR19879:SF9">
    <property type="entry name" value="TRANSCRIPTION INITIATION FACTOR TFIID SUBUNIT 5"/>
    <property type="match status" value="1"/>
</dbReference>
<dbReference type="PROSITE" id="PS50082">
    <property type="entry name" value="WD_REPEATS_2"/>
    <property type="match status" value="7"/>
</dbReference>
<reference evidence="6 7" key="1">
    <citation type="submission" date="2017-12" db="EMBL/GenBank/DDBJ databases">
        <title>Comparative genomics of Botrytis spp.</title>
        <authorList>
            <person name="Valero-Jimenez C.A."/>
            <person name="Tapia P."/>
            <person name="Veloso J."/>
            <person name="Silva-Moreno E."/>
            <person name="Staats M."/>
            <person name="Valdes J.H."/>
            <person name="Van Kan J.A.L."/>
        </authorList>
    </citation>
    <scope>NUCLEOTIDE SEQUENCE [LARGE SCALE GENOMIC DNA]</scope>
    <source>
        <strain evidence="6 7">MUCL3349</strain>
    </source>
</reference>
<dbReference type="InterPro" id="IPR019775">
    <property type="entry name" value="WD40_repeat_CS"/>
</dbReference>
<organism evidence="6 7">
    <name type="scientific">Botrytis porri</name>
    <dbReference type="NCBI Taxonomy" id="87229"/>
    <lineage>
        <taxon>Eukaryota</taxon>
        <taxon>Fungi</taxon>
        <taxon>Dikarya</taxon>
        <taxon>Ascomycota</taxon>
        <taxon>Pezizomycotina</taxon>
        <taxon>Leotiomycetes</taxon>
        <taxon>Helotiales</taxon>
        <taxon>Sclerotiniaceae</taxon>
        <taxon>Botrytis</taxon>
    </lineage>
</organism>
<feature type="repeat" description="WD" evidence="3">
    <location>
        <begin position="272"/>
        <end position="313"/>
    </location>
</feature>
<dbReference type="PRINTS" id="PR00320">
    <property type="entry name" value="GPROTEINBRPT"/>
</dbReference>
<dbReference type="PANTHER" id="PTHR19879">
    <property type="entry name" value="TRANSCRIPTION INITIATION FACTOR TFIID"/>
    <property type="match status" value="1"/>
</dbReference>
<dbReference type="PROSITE" id="PS50294">
    <property type="entry name" value="WD_REPEATS_REGION"/>
    <property type="match status" value="5"/>
</dbReference>
<dbReference type="Pfam" id="PF25175">
    <property type="entry name" value="Beta-prop_WDR5"/>
    <property type="match status" value="1"/>
</dbReference>
<comment type="caution">
    <text evidence="6">The sequence shown here is derived from an EMBL/GenBank/DDBJ whole genome shotgun (WGS) entry which is preliminary data.</text>
</comment>
<feature type="compositionally biased region" description="Basic and acidic residues" evidence="4">
    <location>
        <begin position="483"/>
        <end position="530"/>
    </location>
</feature>
<dbReference type="AlphaFoldDB" id="A0A4Z1KZB0"/>
<dbReference type="FunFam" id="2.130.10.10:FF:000510">
    <property type="entry name" value="WD repeat protein"/>
    <property type="match status" value="1"/>
</dbReference>
<dbReference type="PROSITE" id="PS00678">
    <property type="entry name" value="WD_REPEATS_1"/>
    <property type="match status" value="3"/>
</dbReference>
<dbReference type="InterPro" id="IPR036322">
    <property type="entry name" value="WD40_repeat_dom_sf"/>
</dbReference>
<gene>
    <name evidence="6" type="ORF">BPOR_0086g00050</name>
</gene>
<protein>
    <recommendedName>
        <fullName evidence="5">WDR5-like beta-propeller domain-containing protein</fullName>
    </recommendedName>
</protein>
<dbReference type="EMBL" id="PQXO01000086">
    <property type="protein sequence ID" value="TGO89935.1"/>
    <property type="molecule type" value="Genomic_DNA"/>
</dbReference>
<feature type="domain" description="WDR5-like beta-propeller" evidence="5">
    <location>
        <begin position="145"/>
        <end position="435"/>
    </location>
</feature>
<name>A0A4Z1KZB0_9HELO</name>
<feature type="repeat" description="WD" evidence="3">
    <location>
        <begin position="373"/>
        <end position="402"/>
    </location>
</feature>
<evidence type="ECO:0000259" key="5">
    <source>
        <dbReference type="Pfam" id="PF25175"/>
    </source>
</evidence>
<feature type="region of interest" description="Disordered" evidence="4">
    <location>
        <begin position="455"/>
        <end position="530"/>
    </location>
</feature>
<dbReference type="InterPro" id="IPR059122">
    <property type="entry name" value="Beta-prop_WDR5-like"/>
</dbReference>
<dbReference type="Gene3D" id="2.130.10.10">
    <property type="entry name" value="YVTN repeat-like/Quinoprotein amine dehydrogenase"/>
    <property type="match status" value="1"/>
</dbReference>
<evidence type="ECO:0000313" key="6">
    <source>
        <dbReference type="EMBL" id="TGO89935.1"/>
    </source>
</evidence>
<dbReference type="CDD" id="cd00200">
    <property type="entry name" value="WD40"/>
    <property type="match status" value="1"/>
</dbReference>
<dbReference type="SUPFAM" id="SSF50978">
    <property type="entry name" value="WD40 repeat-like"/>
    <property type="match status" value="1"/>
</dbReference>
<keyword evidence="1 3" id="KW-0853">WD repeat</keyword>